<dbReference type="GO" id="GO:0031146">
    <property type="term" value="P:SCF-dependent proteasomal ubiquitin-dependent protein catabolic process"/>
    <property type="evidence" value="ECO:0007669"/>
    <property type="project" value="TreeGrafter"/>
</dbReference>
<feature type="region of interest" description="Disordered" evidence="4">
    <location>
        <begin position="47"/>
        <end position="72"/>
    </location>
</feature>
<dbReference type="OrthoDB" id="10257471at2759"/>
<dbReference type="InterPro" id="IPR032675">
    <property type="entry name" value="LRR_dom_sf"/>
</dbReference>
<reference evidence="7" key="1">
    <citation type="journal article" date="2008" name="Genome Biol.">
        <title>The genome sequence of the model ascomycete fungus Podospora anserina.</title>
        <authorList>
            <person name="Espagne E."/>
            <person name="Lespinet O."/>
            <person name="Malagnac F."/>
            <person name="Da Silva C."/>
            <person name="Jaillon O."/>
            <person name="Porcel B.M."/>
            <person name="Couloux A."/>
            <person name="Aury J.-M."/>
            <person name="Segurens B."/>
            <person name="Poulain J."/>
            <person name="Anthouard V."/>
            <person name="Grossetete S."/>
            <person name="Khalili H."/>
            <person name="Coppin E."/>
            <person name="Dequard-Chablat M."/>
            <person name="Picard M."/>
            <person name="Contamine V."/>
            <person name="Arnaise S."/>
            <person name="Bourdais A."/>
            <person name="Berteaux-Lecellier V."/>
            <person name="Gautheret D."/>
            <person name="de Vries R.P."/>
            <person name="Battaglia E."/>
            <person name="Coutinho P.M."/>
            <person name="Danchin E.G.J."/>
            <person name="Henrissat B."/>
            <person name="El Khoury R."/>
            <person name="Sainsard-Chanet A."/>
            <person name="Boivin A."/>
            <person name="Pinan-Lucarre B."/>
            <person name="Sellem C.H."/>
            <person name="Debuchy R."/>
            <person name="Wincker P."/>
            <person name="Weissenbach J."/>
            <person name="Silar P."/>
        </authorList>
    </citation>
    <scope>NUCLEOTIDE SEQUENCE [LARGE SCALE GENOMIC DNA]</scope>
    <source>
        <strain evidence="7">S mat+</strain>
    </source>
</reference>
<reference evidence="7" key="2">
    <citation type="submission" date="2008-07" db="EMBL/GenBank/DDBJ databases">
        <authorList>
            <person name="Genoscope - CEA"/>
        </authorList>
    </citation>
    <scope>NUCLEOTIDE SEQUENCE</scope>
    <source>
        <strain evidence="7">S mat+</strain>
    </source>
</reference>
<dbReference type="InterPro" id="IPR001810">
    <property type="entry name" value="F-box_dom"/>
</dbReference>
<evidence type="ECO:0000259" key="5">
    <source>
        <dbReference type="Pfam" id="PF12937"/>
    </source>
</evidence>
<evidence type="ECO:0000256" key="1">
    <source>
        <dbReference type="ARBA" id="ARBA00022614"/>
    </source>
</evidence>
<sequence length="783" mass="85625">QSPSFPLLNFPPNPPFAPRESTMTLATMRQRASLDIIADRGAIISNHAPSSTVAEPAAAAPDQLTRQQQQSAQPELIDLAVDAQDDGRSTSSSSSPAPGGDNEESDFFLGANDSQSSLGVPNLQDMQVNDEDCLPPINRLPNEILIAIFAKLNSLSDVFHVMLTCRRWARNAVDILWHRPSCTTWDKHVQICNTLSSEAPAFPYREFIKRLNLACLHDTVSDGSVVPLASCTRVERLTLTNCGKITDTGLIPLITNNDHLLALDVSNDSQITEASIYAIAQYCKRLQGLNISGCHKVSPESMITLAENCRFLKRLKLNDCQQLNNQAVLAFAEHCPNILEIDLHQCKLIGNEPVTALIEKGQALRELRLANCEMIDDSAFLSLPNRTFENLRILDLTSCDKLTDRAVQKIIEVAPRLRNLVFAKCRQLTDEALYAIAGLGKNLHFLHLGHCHQITDEAVKKLVAECNRIRYIDLGCCTHLTDDSVMKLATLPKLKRIGLVKCAQITDASVIALANANRRARLRKDAHGNVIPNEYVSMSHSSLERVHLSYCTNLTLKGILRLLKCCPRLTHLSLTGVAAFLRDDLEVFSRFTQHQRDVFCVFSGQGVVNLRKYLNQEQTFADLGLGESAGGVNGAGRDTPTGEVIHANNGDADETEVDVVDDDPEDDDMADAAPPNPTHQQPPPPPPLAPTLHPFNYVGGHPPYLPQSVPFQNGHMAPQHPPTLHHGLPIDYDVVTLSAQQAQVAGPSPSPSTDSPGQVMGTTIVNPPARMDRDGPGNPQDSA</sequence>
<dbReference type="SUPFAM" id="SSF52047">
    <property type="entry name" value="RNI-like"/>
    <property type="match status" value="2"/>
</dbReference>
<dbReference type="Gene3D" id="3.80.10.10">
    <property type="entry name" value="Ribonuclease Inhibitor"/>
    <property type="match status" value="3"/>
</dbReference>
<dbReference type="InterPro" id="IPR006553">
    <property type="entry name" value="Leu-rich_rpt_Cys-con_subtyp"/>
</dbReference>
<feature type="region of interest" description="Disordered" evidence="4">
    <location>
        <begin position="1"/>
        <end position="20"/>
    </location>
</feature>
<feature type="region of interest" description="Disordered" evidence="4">
    <location>
        <begin position="741"/>
        <end position="783"/>
    </location>
</feature>
<feature type="region of interest" description="Disordered" evidence="4">
    <location>
        <begin position="625"/>
        <end position="728"/>
    </location>
</feature>
<name>B2B5G8_PODAN</name>
<dbReference type="AlphaFoldDB" id="B2B5G8"/>
<keyword evidence="3" id="KW-0833">Ubl conjugation pathway</keyword>
<dbReference type="VEuPathDB" id="FungiDB:PODANS_2_4630"/>
<dbReference type="KEGG" id="pan:PODANSg8260"/>
<dbReference type="GO" id="GO:0019005">
    <property type="term" value="C:SCF ubiquitin ligase complex"/>
    <property type="evidence" value="ECO:0007669"/>
    <property type="project" value="TreeGrafter"/>
</dbReference>
<feature type="domain" description="F-box" evidence="5">
    <location>
        <begin position="137"/>
        <end position="182"/>
    </location>
</feature>
<dbReference type="InterPro" id="IPR057207">
    <property type="entry name" value="FBXL15_LRR"/>
</dbReference>
<dbReference type="EMBL" id="CU640366">
    <property type="protein sequence ID" value="CAP73043.1"/>
    <property type="molecule type" value="Genomic_DNA"/>
</dbReference>
<dbReference type="PANTHER" id="PTHR13318">
    <property type="entry name" value="PARTNER OF PAIRED, ISOFORM B-RELATED"/>
    <property type="match status" value="1"/>
</dbReference>
<dbReference type="RefSeq" id="XP_001911218.1">
    <property type="nucleotide sequence ID" value="XM_001911183.1"/>
</dbReference>
<evidence type="ECO:0000256" key="4">
    <source>
        <dbReference type="SAM" id="MobiDB-lite"/>
    </source>
</evidence>
<dbReference type="FunFam" id="3.80.10.10:FF:000251">
    <property type="entry name" value="Ubiquitin ligase complex F-box protein GRR1"/>
    <property type="match status" value="1"/>
</dbReference>
<feature type="compositionally biased region" description="Acidic residues" evidence="4">
    <location>
        <begin position="651"/>
        <end position="670"/>
    </location>
</feature>
<organism evidence="7">
    <name type="scientific">Podospora anserina (strain S / ATCC MYA-4624 / DSM 980 / FGSC 10383)</name>
    <name type="common">Pleurage anserina</name>
    <dbReference type="NCBI Taxonomy" id="515849"/>
    <lineage>
        <taxon>Eukaryota</taxon>
        <taxon>Fungi</taxon>
        <taxon>Dikarya</taxon>
        <taxon>Ascomycota</taxon>
        <taxon>Pezizomycotina</taxon>
        <taxon>Sordariomycetes</taxon>
        <taxon>Sordariomycetidae</taxon>
        <taxon>Sordariales</taxon>
        <taxon>Podosporaceae</taxon>
        <taxon>Podospora</taxon>
        <taxon>Podospora anserina</taxon>
    </lineage>
</organism>
<protein>
    <submittedName>
        <fullName evidence="7">Podospora anserina S mat+ genomic DNA chromosome 2, supercontig 2</fullName>
    </submittedName>
</protein>
<dbReference type="Pfam" id="PF12937">
    <property type="entry name" value="F-box-like"/>
    <property type="match status" value="1"/>
</dbReference>
<feature type="compositionally biased region" description="Pro residues" evidence="4">
    <location>
        <begin position="674"/>
        <end position="689"/>
    </location>
</feature>
<dbReference type="InterPro" id="IPR036047">
    <property type="entry name" value="F-box-like_dom_sf"/>
</dbReference>
<gene>
    <name evidence="7" type="ORF">PODANS_2_4630</name>
</gene>
<evidence type="ECO:0000256" key="3">
    <source>
        <dbReference type="ARBA" id="ARBA00022786"/>
    </source>
</evidence>
<keyword evidence="1" id="KW-0433">Leucine-rich repeat</keyword>
<dbReference type="HOGENOM" id="CLU_010840_3_1_1"/>
<dbReference type="SMART" id="SM00367">
    <property type="entry name" value="LRR_CC"/>
    <property type="match status" value="12"/>
</dbReference>
<evidence type="ECO:0000256" key="2">
    <source>
        <dbReference type="ARBA" id="ARBA00022737"/>
    </source>
</evidence>
<dbReference type="SUPFAM" id="SSF81383">
    <property type="entry name" value="F-box domain"/>
    <property type="match status" value="1"/>
</dbReference>
<keyword evidence="2" id="KW-0677">Repeat</keyword>
<feature type="region of interest" description="Disordered" evidence="4">
    <location>
        <begin position="84"/>
        <end position="111"/>
    </location>
</feature>
<dbReference type="Pfam" id="PF25372">
    <property type="entry name" value="DUF7885"/>
    <property type="match status" value="1"/>
</dbReference>
<accession>B2B5G8</accession>
<feature type="domain" description="F-box/LRR-repeat protein 15-like leucin rich repeat" evidence="6">
    <location>
        <begin position="271"/>
        <end position="489"/>
    </location>
</feature>
<dbReference type="CDD" id="cd09917">
    <property type="entry name" value="F-box_SF"/>
    <property type="match status" value="1"/>
</dbReference>
<evidence type="ECO:0000259" key="6">
    <source>
        <dbReference type="Pfam" id="PF25372"/>
    </source>
</evidence>
<dbReference type="GeneID" id="6195608"/>
<proteinExistence type="predicted"/>
<feature type="non-terminal residue" evidence="7">
    <location>
        <position position="1"/>
    </location>
</feature>
<evidence type="ECO:0000313" key="7">
    <source>
        <dbReference type="EMBL" id="CAP73043.1"/>
    </source>
</evidence>